<evidence type="ECO:0000313" key="2">
    <source>
        <dbReference type="EMBL" id="GBG06664.1"/>
    </source>
</evidence>
<sequence>MRLQQIQFLKKLGFGLREIADMLAREEWNWSGSLKQQLHYVINEQKKLNQTESDLRGLLHSLAVEGATNRDVIHRLIRSSGSDSAIKHDYRVRMFEERELPLLERLPNLNSDDPDSLEWIALLGQLNKYGDSDPDSPAIQRIIARMHEKYLEEFGGEEAFAEKLWDIRKSSEQSEQMGLYPIHDRLISLIENAYAIFLSRNN</sequence>
<dbReference type="Proteomes" id="UP000245202">
    <property type="component" value="Unassembled WGS sequence"/>
</dbReference>
<dbReference type="SUPFAM" id="SSF46955">
    <property type="entry name" value="Putative DNA-binding domain"/>
    <property type="match status" value="1"/>
</dbReference>
<evidence type="ECO:0000313" key="3">
    <source>
        <dbReference type="Proteomes" id="UP000245202"/>
    </source>
</evidence>
<dbReference type="InterPro" id="IPR009061">
    <property type="entry name" value="DNA-bd_dom_put_sf"/>
</dbReference>
<protein>
    <submittedName>
        <fullName evidence="2">Putative MerR family transcriptional regulator</fullName>
    </submittedName>
</protein>
<dbReference type="InterPro" id="IPR000551">
    <property type="entry name" value="MerR-type_HTH_dom"/>
</dbReference>
<feature type="domain" description="HTH merR-type" evidence="1">
    <location>
        <begin position="1"/>
        <end position="25"/>
    </location>
</feature>
<dbReference type="GO" id="GO:0006355">
    <property type="term" value="P:regulation of DNA-templated transcription"/>
    <property type="evidence" value="ECO:0007669"/>
    <property type="project" value="InterPro"/>
</dbReference>
<dbReference type="AlphaFoldDB" id="A0A2R5ETE0"/>
<gene>
    <name evidence="2" type="ORF">PAT3040_01194</name>
</gene>
<organism evidence="2 3">
    <name type="scientific">Paenibacillus agaridevorans</name>
    <dbReference type="NCBI Taxonomy" id="171404"/>
    <lineage>
        <taxon>Bacteria</taxon>
        <taxon>Bacillati</taxon>
        <taxon>Bacillota</taxon>
        <taxon>Bacilli</taxon>
        <taxon>Bacillales</taxon>
        <taxon>Paenibacillaceae</taxon>
        <taxon>Paenibacillus</taxon>
    </lineage>
</organism>
<keyword evidence="3" id="KW-1185">Reference proteome</keyword>
<accession>A0A2R5ETE0</accession>
<proteinExistence type="predicted"/>
<dbReference type="PROSITE" id="PS50937">
    <property type="entry name" value="HTH_MERR_2"/>
    <property type="match status" value="1"/>
</dbReference>
<comment type="caution">
    <text evidence="2">The sequence shown here is derived from an EMBL/GenBank/DDBJ whole genome shotgun (WGS) entry which is preliminary data.</text>
</comment>
<evidence type="ECO:0000259" key="1">
    <source>
        <dbReference type="PROSITE" id="PS50937"/>
    </source>
</evidence>
<name>A0A2R5ETE0_9BACL</name>
<dbReference type="EMBL" id="BDQX01000054">
    <property type="protein sequence ID" value="GBG06664.1"/>
    <property type="molecule type" value="Genomic_DNA"/>
</dbReference>
<dbReference type="GO" id="GO:0003677">
    <property type="term" value="F:DNA binding"/>
    <property type="evidence" value="ECO:0007669"/>
    <property type="project" value="InterPro"/>
</dbReference>
<reference evidence="2 3" key="1">
    <citation type="submission" date="2017-08" db="EMBL/GenBank/DDBJ databases">
        <title>Substantial Increase in Enzyme Production by Combined Drug-Resistance Mutations in Paenibacillus agaridevorans.</title>
        <authorList>
            <person name="Tanaka Y."/>
            <person name="Funane K."/>
            <person name="Hosaka T."/>
            <person name="Shiwa Y."/>
            <person name="Fujita N."/>
            <person name="Miyazaki T."/>
            <person name="Yoshikawa H."/>
            <person name="Murakami K."/>
            <person name="Kasahara K."/>
            <person name="Inaoka T."/>
            <person name="Hiraga Y."/>
            <person name="Ochi K."/>
        </authorList>
    </citation>
    <scope>NUCLEOTIDE SEQUENCE [LARGE SCALE GENOMIC DNA]</scope>
    <source>
        <strain evidence="2 3">T-3040</strain>
    </source>
</reference>
<dbReference type="Gene3D" id="1.10.1660.10">
    <property type="match status" value="1"/>
</dbReference>